<evidence type="ECO:0000313" key="4">
    <source>
        <dbReference type="Proteomes" id="UP001360953"/>
    </source>
</evidence>
<dbReference type="PANTHER" id="PTHR44169:SF14">
    <property type="entry name" value="PROTEIN DLTE"/>
    <property type="match status" value="1"/>
</dbReference>
<dbReference type="InterPro" id="IPR036291">
    <property type="entry name" value="NAD(P)-bd_dom_sf"/>
</dbReference>
<dbReference type="InterPro" id="IPR002347">
    <property type="entry name" value="SDR_fam"/>
</dbReference>
<sequence length="223" mass="23744">MPGSLPFSCALITSGGGGIGKALASYLINTHKIKVLLAGRTESTLSASAREIGAAGYYVLDVGDTASIAPFVAQITAEHPELDCLINNADGNDSSTAAATINVSSVLGFVPFSIVNPIYNGTKAWLHKAWLHFWSMNLRTQLRATGVAVFEIAPPTVATDLHRERADPDYNNKNKNPGALSVCEFADGVGKRLVAGEDTIGGDMNMDVVERGYVFFPVKWETL</sequence>
<evidence type="ECO:0000256" key="2">
    <source>
        <dbReference type="ARBA" id="ARBA00023002"/>
    </source>
</evidence>
<comment type="similarity">
    <text evidence="1">Belongs to the short-chain dehydrogenases/reductases (SDR) family.</text>
</comment>
<dbReference type="EMBL" id="JBBPEH010000004">
    <property type="protein sequence ID" value="KAK7539621.1"/>
    <property type="molecule type" value="Genomic_DNA"/>
</dbReference>
<comment type="caution">
    <text evidence="3">The sequence shown here is derived from an EMBL/GenBank/DDBJ whole genome shotgun (WGS) entry which is preliminary data.</text>
</comment>
<name>A0ABR1LWT3_9PEZI</name>
<dbReference type="Pfam" id="PF00106">
    <property type="entry name" value="adh_short"/>
    <property type="match status" value="1"/>
</dbReference>
<dbReference type="PRINTS" id="PR00081">
    <property type="entry name" value="GDHRDH"/>
</dbReference>
<evidence type="ECO:0000313" key="3">
    <source>
        <dbReference type="EMBL" id="KAK7539621.1"/>
    </source>
</evidence>
<dbReference type="Proteomes" id="UP001360953">
    <property type="component" value="Unassembled WGS sequence"/>
</dbReference>
<reference evidence="3 4" key="1">
    <citation type="submission" date="2024-04" db="EMBL/GenBank/DDBJ databases">
        <title>Phyllosticta paracitricarpa is synonymous to the EU quarantine fungus P. citricarpa based on phylogenomic analyses.</title>
        <authorList>
            <consortium name="Lawrence Berkeley National Laboratory"/>
            <person name="Van ingen-buijs V.A."/>
            <person name="Van westerhoven A.C."/>
            <person name="Haridas S."/>
            <person name="Skiadas P."/>
            <person name="Martin F."/>
            <person name="Groenewald J.Z."/>
            <person name="Crous P.W."/>
            <person name="Seidl M.F."/>
        </authorList>
    </citation>
    <scope>NUCLEOTIDE SEQUENCE [LARGE SCALE GENOMIC DNA]</scope>
    <source>
        <strain evidence="3 4">CPC 17464</strain>
    </source>
</reference>
<dbReference type="GeneID" id="92035819"/>
<keyword evidence="2" id="KW-0560">Oxidoreductase</keyword>
<dbReference type="Gene3D" id="3.40.50.720">
    <property type="entry name" value="NAD(P)-binding Rossmann-like Domain"/>
    <property type="match status" value="2"/>
</dbReference>
<dbReference type="RefSeq" id="XP_066656892.1">
    <property type="nucleotide sequence ID" value="XM_066802913.1"/>
</dbReference>
<protein>
    <submittedName>
        <fullName evidence="3">Short-chain dehydrogenase</fullName>
    </submittedName>
</protein>
<proteinExistence type="inferred from homology"/>
<organism evidence="3 4">
    <name type="scientific">Phyllosticta citribraziliensis</name>
    <dbReference type="NCBI Taxonomy" id="989973"/>
    <lineage>
        <taxon>Eukaryota</taxon>
        <taxon>Fungi</taxon>
        <taxon>Dikarya</taxon>
        <taxon>Ascomycota</taxon>
        <taxon>Pezizomycotina</taxon>
        <taxon>Dothideomycetes</taxon>
        <taxon>Dothideomycetes incertae sedis</taxon>
        <taxon>Botryosphaeriales</taxon>
        <taxon>Phyllostictaceae</taxon>
        <taxon>Phyllosticta</taxon>
    </lineage>
</organism>
<dbReference type="PANTHER" id="PTHR44169">
    <property type="entry name" value="NADPH-DEPENDENT 1-ACYLDIHYDROXYACETONE PHOSPHATE REDUCTASE"/>
    <property type="match status" value="1"/>
</dbReference>
<dbReference type="SUPFAM" id="SSF51735">
    <property type="entry name" value="NAD(P)-binding Rossmann-fold domains"/>
    <property type="match status" value="1"/>
</dbReference>
<accession>A0ABR1LWT3</accession>
<evidence type="ECO:0000256" key="1">
    <source>
        <dbReference type="ARBA" id="ARBA00006484"/>
    </source>
</evidence>
<keyword evidence="4" id="KW-1185">Reference proteome</keyword>
<gene>
    <name evidence="3" type="ORF">J3D65DRAFT_666329</name>
</gene>